<evidence type="ECO:0000313" key="2">
    <source>
        <dbReference type="EMBL" id="AAT36536.1"/>
    </source>
</evidence>
<dbReference type="Proteomes" id="UP000001797">
    <property type="component" value="Segment"/>
</dbReference>
<proteinExistence type="predicted"/>
<dbReference type="KEGG" id="vg:2948289"/>
<dbReference type="RefSeq" id="YP_025076.1">
    <property type="nucleotide sequence ID" value="NC_005893.1"/>
</dbReference>
<dbReference type="GeneID" id="2948289"/>
<evidence type="ECO:0000256" key="1">
    <source>
        <dbReference type="SAM" id="MobiDB-lite"/>
    </source>
</evidence>
<dbReference type="EMBL" id="AY605066">
    <property type="protein sequence ID" value="AAT36536.1"/>
    <property type="molecule type" value="Genomic_DNA"/>
</dbReference>
<sequence>MQVPPVALKHFTFREVLFLYIFSEASRCNGQMNKLAALGSSPLKALPDERGRQARALAMTRFRAKQDGLASSPKPLKNEYDSAKTDRKSQPVDRKSLLMLMVVKQSRP</sequence>
<organism evidence="2 3">
    <name type="scientific">Lactobacillus phage phiAT3</name>
    <dbReference type="NCBI Taxonomy" id="279281"/>
    <lineage>
        <taxon>Viruses</taxon>
        <taxon>Duplodnaviria</taxon>
        <taxon>Heunggongvirae</taxon>
        <taxon>Uroviricota</taxon>
        <taxon>Caudoviricetes</taxon>
        <taxon>Fattrevirus</taxon>
        <taxon>Fattrevirus AT3</taxon>
    </lineage>
</organism>
<keyword evidence="3" id="KW-1185">Reference proteome</keyword>
<protein>
    <submittedName>
        <fullName evidence="2">Uncharacterized protein</fullName>
    </submittedName>
</protein>
<reference evidence="2 3" key="1">
    <citation type="journal article" date="2005" name="Virology">
        <title>Complete genomic sequence of the temperate bacteriophage PhiAT3 isolated from Lactobacillus casei ATCC 393.</title>
        <authorList>
            <person name="Lo T.C."/>
            <person name="Shih T.C."/>
            <person name="Lin C.F."/>
            <person name="Chen H.W."/>
            <person name="Lin T.H."/>
        </authorList>
    </citation>
    <scope>NUCLEOTIDE SEQUENCE</scope>
</reference>
<name>Q6J1T7_9CAUD</name>
<feature type="compositionally biased region" description="Basic and acidic residues" evidence="1">
    <location>
        <begin position="76"/>
        <end position="93"/>
    </location>
</feature>
<accession>Q6J1T7</accession>
<evidence type="ECO:0000313" key="3">
    <source>
        <dbReference type="Proteomes" id="UP000001797"/>
    </source>
</evidence>
<feature type="region of interest" description="Disordered" evidence="1">
    <location>
        <begin position="64"/>
        <end position="93"/>
    </location>
</feature>